<sequence length="52" mass="5996">QQIRYVAESVIELHHRREALHGLRITYEAPMLRHFTARLEELSDTAAAAPAR</sequence>
<organism evidence="1 2">
    <name type="scientific">Eiseniibacteriota bacterium</name>
    <dbReference type="NCBI Taxonomy" id="2212470"/>
    <lineage>
        <taxon>Bacteria</taxon>
        <taxon>Candidatus Eiseniibacteriota</taxon>
    </lineage>
</organism>
<accession>A0A9D6LAW7</accession>
<evidence type="ECO:0000313" key="1">
    <source>
        <dbReference type="EMBL" id="MBI3540077.1"/>
    </source>
</evidence>
<dbReference type="AlphaFoldDB" id="A0A9D6LAW7"/>
<protein>
    <submittedName>
        <fullName evidence="1">Tyrosine phenol-lyase</fullName>
    </submittedName>
</protein>
<dbReference type="Proteomes" id="UP000807850">
    <property type="component" value="Unassembled WGS sequence"/>
</dbReference>
<feature type="non-terminal residue" evidence="1">
    <location>
        <position position="1"/>
    </location>
</feature>
<name>A0A9D6LAW7_UNCEI</name>
<dbReference type="InterPro" id="IPR015422">
    <property type="entry name" value="PyrdxlP-dep_Trfase_small"/>
</dbReference>
<dbReference type="InterPro" id="IPR015424">
    <property type="entry name" value="PyrdxlP-dep_Trfase"/>
</dbReference>
<evidence type="ECO:0000313" key="2">
    <source>
        <dbReference type="Proteomes" id="UP000807850"/>
    </source>
</evidence>
<comment type="caution">
    <text evidence="1">The sequence shown here is derived from an EMBL/GenBank/DDBJ whole genome shotgun (WGS) entry which is preliminary data.</text>
</comment>
<dbReference type="Gene3D" id="3.90.1150.10">
    <property type="entry name" value="Aspartate Aminotransferase, domain 1"/>
    <property type="match status" value="1"/>
</dbReference>
<proteinExistence type="predicted"/>
<gene>
    <name evidence="1" type="ORF">HY076_07370</name>
</gene>
<dbReference type="SUPFAM" id="SSF53383">
    <property type="entry name" value="PLP-dependent transferases"/>
    <property type="match status" value="1"/>
</dbReference>
<dbReference type="EMBL" id="JACQAY010000242">
    <property type="protein sequence ID" value="MBI3540077.1"/>
    <property type="molecule type" value="Genomic_DNA"/>
</dbReference>
<reference evidence="1" key="1">
    <citation type="submission" date="2020-07" db="EMBL/GenBank/DDBJ databases">
        <title>Huge and variable diversity of episymbiotic CPR bacteria and DPANN archaea in groundwater ecosystems.</title>
        <authorList>
            <person name="He C.Y."/>
            <person name="Keren R."/>
            <person name="Whittaker M."/>
            <person name="Farag I.F."/>
            <person name="Doudna J."/>
            <person name="Cate J.H.D."/>
            <person name="Banfield J.F."/>
        </authorList>
    </citation>
    <scope>NUCLEOTIDE SEQUENCE</scope>
    <source>
        <strain evidence="1">NC_groundwater_928_Pr1_S-0.2um_72_17</strain>
    </source>
</reference>